<feature type="domain" description="B box-type" evidence="7">
    <location>
        <begin position="104"/>
        <end position="145"/>
    </location>
</feature>
<keyword evidence="3" id="KW-0862">Zinc</keyword>
<dbReference type="SMART" id="SM00184">
    <property type="entry name" value="RING"/>
    <property type="match status" value="1"/>
</dbReference>
<keyword evidence="1" id="KW-0479">Metal-binding</keyword>
<dbReference type="Gene3D" id="3.30.40.10">
    <property type="entry name" value="Zinc/RING finger domain, C3HC4 (zinc finger)"/>
    <property type="match status" value="1"/>
</dbReference>
<dbReference type="RefSeq" id="XP_030840913.1">
    <property type="nucleotide sequence ID" value="XM_030985053.1"/>
</dbReference>
<evidence type="ECO:0000256" key="5">
    <source>
        <dbReference type="SAM" id="Coils"/>
    </source>
</evidence>
<dbReference type="OrthoDB" id="654191at2759"/>
<dbReference type="PROSITE" id="PS50119">
    <property type="entry name" value="ZF_BBOX"/>
    <property type="match status" value="1"/>
</dbReference>
<evidence type="ECO:0000259" key="6">
    <source>
        <dbReference type="PROSITE" id="PS50089"/>
    </source>
</evidence>
<dbReference type="OMA" id="CERTERN"/>
<feature type="domain" description="RING-type" evidence="6">
    <location>
        <begin position="19"/>
        <end position="65"/>
    </location>
</feature>
<evidence type="ECO:0000256" key="3">
    <source>
        <dbReference type="ARBA" id="ARBA00022833"/>
    </source>
</evidence>
<dbReference type="GO" id="GO:0008270">
    <property type="term" value="F:zinc ion binding"/>
    <property type="evidence" value="ECO:0007669"/>
    <property type="project" value="UniProtKB-KW"/>
</dbReference>
<evidence type="ECO:0000313" key="8">
    <source>
        <dbReference type="EnsemblMetazoa" id="XP_030840913"/>
    </source>
</evidence>
<dbReference type="PANTHER" id="PTHR25462">
    <property type="entry name" value="BONUS, ISOFORM C-RELATED"/>
    <property type="match status" value="1"/>
</dbReference>
<feature type="coiled-coil region" evidence="5">
    <location>
        <begin position="153"/>
        <end position="187"/>
    </location>
</feature>
<evidence type="ECO:0000313" key="9">
    <source>
        <dbReference type="Proteomes" id="UP000007110"/>
    </source>
</evidence>
<dbReference type="SUPFAM" id="SSF57845">
    <property type="entry name" value="B-box zinc-binding domain"/>
    <property type="match status" value="1"/>
</dbReference>
<dbReference type="InterPro" id="IPR047153">
    <property type="entry name" value="TRIM45/56/19-like"/>
</dbReference>
<dbReference type="EnsemblMetazoa" id="XM_030985053">
    <property type="protein sequence ID" value="XP_030840913"/>
    <property type="gene ID" value="LOC115923757"/>
</dbReference>
<dbReference type="PROSITE" id="PS00518">
    <property type="entry name" value="ZF_RING_1"/>
    <property type="match status" value="1"/>
</dbReference>
<dbReference type="SUPFAM" id="SSF57850">
    <property type="entry name" value="RING/U-box"/>
    <property type="match status" value="1"/>
</dbReference>
<dbReference type="PROSITE" id="PS50089">
    <property type="entry name" value="ZF_RING_2"/>
    <property type="match status" value="1"/>
</dbReference>
<dbReference type="PANTHER" id="PTHR25462:SF229">
    <property type="entry name" value="TRANSCRIPTION INTERMEDIARY FACTOR 1-BETA"/>
    <property type="match status" value="1"/>
</dbReference>
<dbReference type="InterPro" id="IPR013083">
    <property type="entry name" value="Znf_RING/FYVE/PHD"/>
</dbReference>
<keyword evidence="9" id="KW-1185">Reference proteome</keyword>
<reference evidence="8" key="2">
    <citation type="submission" date="2021-01" db="UniProtKB">
        <authorList>
            <consortium name="EnsemblMetazoa"/>
        </authorList>
    </citation>
    <scope>IDENTIFICATION</scope>
</reference>
<dbReference type="InterPro" id="IPR027370">
    <property type="entry name" value="Znf-RING_euk"/>
</dbReference>
<evidence type="ECO:0000256" key="1">
    <source>
        <dbReference type="ARBA" id="ARBA00022723"/>
    </source>
</evidence>
<sequence>MKRKRKVSSHPDVTEHLICAICTDIFHDPRILVCGHVFCKNCLDRLMRKRVGFLQFLTISCPTCRHDTELTESGVNGLSRIIPIVGILDQDLSEEPGPSCKRSKRIATCSEHNQEQRVIYCSTCQDMICFKCFQENHSNHVIKTRNEFLGELSQKAQDAKQKYQVQLKTVENNLREADQAEQLLHSEHTRAKQLIENEYKAKLARLSNTMKQRKSDYAKFKVKGEQFKTSLAIAVPKLESKTLLEDLDDDGLKSYVENVDNVTNLLQTDIGVKHLNHWNKSYATAASSRPQFDSVPSTSGGTAEHAFQIGTLTSRSKVINTVFGAPR</sequence>
<dbReference type="InParanoid" id="A0A7M7SYL3"/>
<proteinExistence type="predicted"/>
<accession>A0A7M7SYL3</accession>
<evidence type="ECO:0000256" key="2">
    <source>
        <dbReference type="ARBA" id="ARBA00022771"/>
    </source>
</evidence>
<evidence type="ECO:0000259" key="7">
    <source>
        <dbReference type="PROSITE" id="PS50119"/>
    </source>
</evidence>
<dbReference type="GeneID" id="115923757"/>
<dbReference type="InterPro" id="IPR000315">
    <property type="entry name" value="Znf_B-box"/>
</dbReference>
<dbReference type="Pfam" id="PF00643">
    <property type="entry name" value="zf-B_box"/>
    <property type="match status" value="1"/>
</dbReference>
<reference evidence="9" key="1">
    <citation type="submission" date="2015-02" db="EMBL/GenBank/DDBJ databases">
        <title>Genome sequencing for Strongylocentrotus purpuratus.</title>
        <authorList>
            <person name="Murali S."/>
            <person name="Liu Y."/>
            <person name="Vee V."/>
            <person name="English A."/>
            <person name="Wang M."/>
            <person name="Skinner E."/>
            <person name="Han Y."/>
            <person name="Muzny D.M."/>
            <person name="Worley K.C."/>
            <person name="Gibbs R.A."/>
        </authorList>
    </citation>
    <scope>NUCLEOTIDE SEQUENCE</scope>
</reference>
<keyword evidence="2 4" id="KW-0863">Zinc-finger</keyword>
<keyword evidence="5" id="KW-0175">Coiled coil</keyword>
<dbReference type="GO" id="GO:0061630">
    <property type="term" value="F:ubiquitin protein ligase activity"/>
    <property type="evidence" value="ECO:0000318"/>
    <property type="project" value="GO_Central"/>
</dbReference>
<dbReference type="Gene3D" id="3.30.160.60">
    <property type="entry name" value="Classic Zinc Finger"/>
    <property type="match status" value="1"/>
</dbReference>
<organism evidence="8 9">
    <name type="scientific">Strongylocentrotus purpuratus</name>
    <name type="common">Purple sea urchin</name>
    <dbReference type="NCBI Taxonomy" id="7668"/>
    <lineage>
        <taxon>Eukaryota</taxon>
        <taxon>Metazoa</taxon>
        <taxon>Echinodermata</taxon>
        <taxon>Eleutherozoa</taxon>
        <taxon>Echinozoa</taxon>
        <taxon>Echinoidea</taxon>
        <taxon>Euechinoidea</taxon>
        <taxon>Echinacea</taxon>
        <taxon>Camarodonta</taxon>
        <taxon>Echinidea</taxon>
        <taxon>Strongylocentrotidae</taxon>
        <taxon>Strongylocentrotus</taxon>
    </lineage>
</organism>
<dbReference type="AlphaFoldDB" id="A0A7M7SYL3"/>
<dbReference type="KEGG" id="spu:115923757"/>
<dbReference type="Pfam" id="PF13445">
    <property type="entry name" value="zf-RING_UBOX"/>
    <property type="match status" value="1"/>
</dbReference>
<protein>
    <submittedName>
        <fullName evidence="8">Uncharacterized protein</fullName>
    </submittedName>
</protein>
<dbReference type="InterPro" id="IPR001841">
    <property type="entry name" value="Znf_RING"/>
</dbReference>
<name>A0A7M7SYL3_STRPU</name>
<evidence type="ECO:0000256" key="4">
    <source>
        <dbReference type="PROSITE-ProRule" id="PRU00024"/>
    </source>
</evidence>
<dbReference type="Proteomes" id="UP000007110">
    <property type="component" value="Unassembled WGS sequence"/>
</dbReference>
<dbReference type="InterPro" id="IPR017907">
    <property type="entry name" value="Znf_RING_CS"/>
</dbReference>